<proteinExistence type="predicted"/>
<organism evidence="1 2">
    <name type="scientific">Mycena alexandri</name>
    <dbReference type="NCBI Taxonomy" id="1745969"/>
    <lineage>
        <taxon>Eukaryota</taxon>
        <taxon>Fungi</taxon>
        <taxon>Dikarya</taxon>
        <taxon>Basidiomycota</taxon>
        <taxon>Agaricomycotina</taxon>
        <taxon>Agaricomycetes</taxon>
        <taxon>Agaricomycetidae</taxon>
        <taxon>Agaricales</taxon>
        <taxon>Marasmiineae</taxon>
        <taxon>Mycenaceae</taxon>
        <taxon>Mycena</taxon>
    </lineage>
</organism>
<keyword evidence="2" id="KW-1185">Reference proteome</keyword>
<evidence type="ECO:0000313" key="1">
    <source>
        <dbReference type="EMBL" id="KAJ7041608.1"/>
    </source>
</evidence>
<comment type="caution">
    <text evidence="1">The sequence shown here is derived from an EMBL/GenBank/DDBJ whole genome shotgun (WGS) entry which is preliminary data.</text>
</comment>
<gene>
    <name evidence="1" type="ORF">C8F04DRAFT_145926</name>
</gene>
<dbReference type="EMBL" id="JARJCM010000016">
    <property type="protein sequence ID" value="KAJ7041608.1"/>
    <property type="molecule type" value="Genomic_DNA"/>
</dbReference>
<evidence type="ECO:0000313" key="2">
    <source>
        <dbReference type="Proteomes" id="UP001218188"/>
    </source>
</evidence>
<dbReference type="AlphaFoldDB" id="A0AAD6T913"/>
<protein>
    <submittedName>
        <fullName evidence="1">Uncharacterized protein</fullName>
    </submittedName>
</protein>
<sequence>MACWRPFHSTPVCDRPSKLICSIRHSIRPRRSLNYSAIRYLLWLLIRDFNAQKADIIPGTWYTSPASRATHGRRLLRFAIPSLNSDTRIPRPVESAMRCSCTVPRISSSRRGLLMSGQSDRWSSISCRQKCIPIPRMVTLSLGGGWLPRMLEYRYVQSILAKCLIADLSLDRWPNFSPSVLSRAQVELEILRREIFGLSQHRTRINIHSRQTSSLVLAVCLTIKDKDKAAPKRSAAGPRDHTDDEAGVATRFF</sequence>
<dbReference type="Proteomes" id="UP001218188">
    <property type="component" value="Unassembled WGS sequence"/>
</dbReference>
<accession>A0AAD6T913</accession>
<name>A0AAD6T913_9AGAR</name>
<reference evidence="1" key="1">
    <citation type="submission" date="2023-03" db="EMBL/GenBank/DDBJ databases">
        <title>Massive genome expansion in bonnet fungi (Mycena s.s.) driven by repeated elements and novel gene families across ecological guilds.</title>
        <authorList>
            <consortium name="Lawrence Berkeley National Laboratory"/>
            <person name="Harder C.B."/>
            <person name="Miyauchi S."/>
            <person name="Viragh M."/>
            <person name="Kuo A."/>
            <person name="Thoen E."/>
            <person name="Andreopoulos B."/>
            <person name="Lu D."/>
            <person name="Skrede I."/>
            <person name="Drula E."/>
            <person name="Henrissat B."/>
            <person name="Morin E."/>
            <person name="Kohler A."/>
            <person name="Barry K."/>
            <person name="LaButti K."/>
            <person name="Morin E."/>
            <person name="Salamov A."/>
            <person name="Lipzen A."/>
            <person name="Mereny Z."/>
            <person name="Hegedus B."/>
            <person name="Baldrian P."/>
            <person name="Stursova M."/>
            <person name="Weitz H."/>
            <person name="Taylor A."/>
            <person name="Grigoriev I.V."/>
            <person name="Nagy L.G."/>
            <person name="Martin F."/>
            <person name="Kauserud H."/>
        </authorList>
    </citation>
    <scope>NUCLEOTIDE SEQUENCE</scope>
    <source>
        <strain evidence="1">CBHHK200</strain>
    </source>
</reference>